<name>A0A3P9BWB3_9CICH</name>
<evidence type="ECO:0000313" key="2">
    <source>
        <dbReference type="Ensembl" id="ENSMZEP00005014258.1"/>
    </source>
</evidence>
<dbReference type="Ensembl" id="ENSMZET00005014734.1">
    <property type="protein sequence ID" value="ENSMZEP00005014258.1"/>
    <property type="gene ID" value="ENSMZEG00005010739.1"/>
</dbReference>
<dbReference type="AlphaFoldDB" id="A0A3P9BWB3"/>
<feature type="compositionally biased region" description="Low complexity" evidence="1">
    <location>
        <begin position="107"/>
        <end position="117"/>
    </location>
</feature>
<accession>A0A3P9BWB3</accession>
<organism evidence="2 3">
    <name type="scientific">Maylandia zebra</name>
    <name type="common">zebra mbuna</name>
    <dbReference type="NCBI Taxonomy" id="106582"/>
    <lineage>
        <taxon>Eukaryota</taxon>
        <taxon>Metazoa</taxon>
        <taxon>Chordata</taxon>
        <taxon>Craniata</taxon>
        <taxon>Vertebrata</taxon>
        <taxon>Euteleostomi</taxon>
        <taxon>Actinopterygii</taxon>
        <taxon>Neopterygii</taxon>
        <taxon>Teleostei</taxon>
        <taxon>Neoteleostei</taxon>
        <taxon>Acanthomorphata</taxon>
        <taxon>Ovalentaria</taxon>
        <taxon>Cichlomorphae</taxon>
        <taxon>Cichliformes</taxon>
        <taxon>Cichlidae</taxon>
        <taxon>African cichlids</taxon>
        <taxon>Pseudocrenilabrinae</taxon>
        <taxon>Haplochromini</taxon>
        <taxon>Maylandia</taxon>
        <taxon>Maylandia zebra complex</taxon>
    </lineage>
</organism>
<proteinExistence type="predicted"/>
<evidence type="ECO:0000313" key="3">
    <source>
        <dbReference type="Proteomes" id="UP000265160"/>
    </source>
</evidence>
<evidence type="ECO:0000256" key="1">
    <source>
        <dbReference type="SAM" id="MobiDB-lite"/>
    </source>
</evidence>
<sequence>MEGFTPSPRSKPRVGPSVGELIVKAVAAFKERNGVPRPLSSRLWMWTRTKPVSRPPSKAWWRTALWYRPGASGSFKMNKATETKAKTPVAAKKPRNRQDLLEVSQESSSSTTSATASEDNKMRTRGCGVGEVAKTTETLGGRAFSSPQAVLAVTKNQHPYGRTTSVDSCQQG</sequence>
<reference evidence="2" key="2">
    <citation type="submission" date="2025-09" db="UniProtKB">
        <authorList>
            <consortium name="Ensembl"/>
        </authorList>
    </citation>
    <scope>IDENTIFICATION</scope>
</reference>
<protein>
    <submittedName>
        <fullName evidence="2">Uncharacterized protein</fullName>
    </submittedName>
</protein>
<dbReference type="Proteomes" id="UP000265160">
    <property type="component" value="Unplaced"/>
</dbReference>
<keyword evidence="3" id="KW-1185">Reference proteome</keyword>
<feature type="region of interest" description="Disordered" evidence="1">
    <location>
        <begin position="71"/>
        <end position="128"/>
    </location>
</feature>
<reference evidence="2" key="1">
    <citation type="submission" date="2025-08" db="UniProtKB">
        <authorList>
            <consortium name="Ensembl"/>
        </authorList>
    </citation>
    <scope>IDENTIFICATION</scope>
</reference>